<evidence type="ECO:0000313" key="6">
    <source>
        <dbReference type="EMBL" id="CAE7596193.1"/>
    </source>
</evidence>
<feature type="repeat" description="RCC1" evidence="2">
    <location>
        <begin position="1059"/>
        <end position="1111"/>
    </location>
</feature>
<feature type="repeat" description="RCC1" evidence="2">
    <location>
        <begin position="1112"/>
        <end position="1177"/>
    </location>
</feature>
<evidence type="ECO:0000259" key="4">
    <source>
        <dbReference type="Pfam" id="PF00462"/>
    </source>
</evidence>
<keyword evidence="7" id="KW-1185">Reference proteome</keyword>
<dbReference type="Pfam" id="PF00462">
    <property type="entry name" value="Glutaredoxin"/>
    <property type="match status" value="1"/>
</dbReference>
<dbReference type="PANTHER" id="PTHR22872:SF9">
    <property type="entry name" value="X-LINKED RETINITIS PIGMENTOSA GTPASE REGULATOR"/>
    <property type="match status" value="1"/>
</dbReference>
<dbReference type="SUPFAM" id="SSF52833">
    <property type="entry name" value="Thioredoxin-like"/>
    <property type="match status" value="1"/>
</dbReference>
<dbReference type="PANTHER" id="PTHR22872">
    <property type="entry name" value="BTK-BINDING PROTEIN-RELATED"/>
    <property type="match status" value="1"/>
</dbReference>
<dbReference type="Proteomes" id="UP000604046">
    <property type="component" value="Unassembled WGS sequence"/>
</dbReference>
<dbReference type="PROSITE" id="PS00626">
    <property type="entry name" value="RCC1_2"/>
    <property type="match status" value="1"/>
</dbReference>
<dbReference type="Pfam" id="PF25390">
    <property type="entry name" value="WD40_RLD"/>
    <property type="match status" value="1"/>
</dbReference>
<feature type="region of interest" description="Disordered" evidence="3">
    <location>
        <begin position="582"/>
        <end position="631"/>
    </location>
</feature>
<dbReference type="InterPro" id="IPR002109">
    <property type="entry name" value="Glutaredoxin"/>
</dbReference>
<feature type="repeat" description="RCC1" evidence="2">
    <location>
        <begin position="1178"/>
        <end position="1236"/>
    </location>
</feature>
<proteinExistence type="predicted"/>
<protein>
    <submittedName>
        <fullName evidence="6">HERC1 protein</fullName>
    </submittedName>
</protein>
<dbReference type="PROSITE" id="PS50012">
    <property type="entry name" value="RCC1_3"/>
    <property type="match status" value="5"/>
</dbReference>
<keyword evidence="1" id="KW-0677">Repeat</keyword>
<dbReference type="SUPFAM" id="SSF50985">
    <property type="entry name" value="RCC1/BLIP-II"/>
    <property type="match status" value="1"/>
</dbReference>
<evidence type="ECO:0000256" key="3">
    <source>
        <dbReference type="SAM" id="MobiDB-lite"/>
    </source>
</evidence>
<feature type="repeat" description="RCC1" evidence="2">
    <location>
        <begin position="1237"/>
        <end position="1286"/>
    </location>
</feature>
<accession>A0A812V3L3</accession>
<feature type="region of interest" description="Disordered" evidence="3">
    <location>
        <begin position="393"/>
        <end position="413"/>
    </location>
</feature>
<evidence type="ECO:0000259" key="5">
    <source>
        <dbReference type="Pfam" id="PF25390"/>
    </source>
</evidence>
<feature type="domain" description="Glutaredoxin" evidence="4">
    <location>
        <begin position="2"/>
        <end position="56"/>
    </location>
</feature>
<evidence type="ECO:0000313" key="7">
    <source>
        <dbReference type="Proteomes" id="UP000604046"/>
    </source>
</evidence>
<evidence type="ECO:0000256" key="2">
    <source>
        <dbReference type="PROSITE-ProRule" id="PRU00235"/>
    </source>
</evidence>
<name>A0A812V3L3_9DINO</name>
<feature type="region of interest" description="Disordered" evidence="3">
    <location>
        <begin position="515"/>
        <end position="535"/>
    </location>
</feature>
<dbReference type="EMBL" id="CAJNDS010002784">
    <property type="protein sequence ID" value="CAE7596193.1"/>
    <property type="molecule type" value="Genomic_DNA"/>
</dbReference>
<dbReference type="PROSITE" id="PS51354">
    <property type="entry name" value="GLUTAREDOXIN_2"/>
    <property type="match status" value="1"/>
</dbReference>
<dbReference type="InterPro" id="IPR000408">
    <property type="entry name" value="Reg_chr_condens"/>
</dbReference>
<feature type="repeat" description="RCC1" evidence="2">
    <location>
        <begin position="947"/>
        <end position="1002"/>
    </location>
</feature>
<feature type="domain" description="RCC1-like" evidence="5">
    <location>
        <begin position="949"/>
        <end position="1338"/>
    </location>
</feature>
<evidence type="ECO:0000256" key="1">
    <source>
        <dbReference type="ARBA" id="ARBA00022737"/>
    </source>
</evidence>
<dbReference type="InterPro" id="IPR036116">
    <property type="entry name" value="FN3_sf"/>
</dbReference>
<dbReference type="InterPro" id="IPR036249">
    <property type="entry name" value="Thioredoxin-like_sf"/>
</dbReference>
<dbReference type="InterPro" id="IPR009091">
    <property type="entry name" value="RCC1/BLIP-II"/>
</dbReference>
<dbReference type="SUPFAM" id="SSF49265">
    <property type="entry name" value="Fibronectin type III"/>
    <property type="match status" value="1"/>
</dbReference>
<dbReference type="OrthoDB" id="10256179at2759"/>
<dbReference type="InterPro" id="IPR011767">
    <property type="entry name" value="GLR_AS"/>
</dbReference>
<feature type="compositionally biased region" description="Polar residues" evidence="3">
    <location>
        <begin position="404"/>
        <end position="413"/>
    </location>
</feature>
<sequence length="1341" mass="147195">MVVFSSSSCPFCQKALAALRDAGYSPKVVEDFDRSALGAKCGSTSVPKVFVKQNFIGGCNDGGMGGTLPLLKNGKIKEQTIRIEYSEPGSLNKGEFDLVKISSWNGHRIVTKTYGNCKVDYSVTCVGKTVALVLEDSCGSRSDSRSISEYRQTKLHTSSFTMSHFMRDPDKEIELHLPIKKRLVMRSDGSRVIFRRIQPLSLEEQLKNPSQLRFFASVPRLASCLPEPGDDIFRTSKNTSSFSAQKCSACHNFLESGLKDMGPCTAAETIAGRVRCHQFAGKLKKEDEGVLETLKHSMEHRGNDLTIELAWQLGCQDLGCCPLDPDTAEMLATQATHSQAVEQFAEADRARRKQELKDLKTEGLAEHVLDDPSKRRQLEVLLKMKAGYARKQLKLERQNETQEDSGSNVSSPTVDIVASHAKVPVEDEDCRWNYRKSRCEPKYACVYKFRFGDYQLGHSCRLKVDKFRPTSDEDCLWDYKEVRCRNPQFCSRQCNIARDRTLDMCCKLRKNKTVEPNSEEPEMATGTTTSIPIDGFEEDVDDEIGLQADPEDEGPLSDEDDRWLNEIVRDLAADDDIGLEADSEQVEQEESHGENEDIGLGADESETDDGNAGEKGGEDEGNCRSQSDRTILKGSDVPAQLEKIGTDSWRIYRIVREKSLKLHQERFNMLRGRVRLQCEELLVLARQEKITLILWRVSRSTAHLLFFSAAAFQRKRTLDELDGCKLNYKKTVPAFALGGECFDISGWTLLSEKSMYPCGLLLNLSASSACTAGDDEKIAAQLVVRSSSALLESELAEEFFDVPDVVERAIAVRRDLQHVLLQWKAPRDNNRCITHYAVRAWPWQLAVQGSTDVDKAKQVQLTAEDVACGEGDDEDVNCAYLLEALPGMPAAEDRPLLDCQRLPRACWVSVRAANAEGWAEWSQPGLVLFQEQVFGEDAGSAEASLGARLLSWGASEDGRLGRGIDAISRGVCAEADVVPGFNTCRLTSLAAGAHTAAVSPADRLYVWGTFLAEESAGHSVVEEDEEVEMLAEPAVQPTTFVVHDVRCGRFATAVLTAEGSLYAWGPNEGHQCGVPTEAPVVKALTQLKVPRKVPVVQLALGEFHGLALTAEGSVLAWGEAQGPEARLASMALEDPKLRGLLPSSISFKQPEPRLLDIPKVVTAIAAGGYHSAAITEDGMLWTWGSNSYGQLGLDCSRAELPEANAPRPVQFFGHAGLLKAVKVSLGGFHSAVVDEEGALFTFGDNRRGQCGQGSLATLPKPTALPLSGRCVGVSCGGFFSFFEVESESGPSLMVSGWGKEGCLGFGMPCKRLLQPRPVRPPQGSRWLCLRAGVAHVVALVR</sequence>
<reference evidence="6" key="1">
    <citation type="submission" date="2021-02" db="EMBL/GenBank/DDBJ databases">
        <authorList>
            <person name="Dougan E. K."/>
            <person name="Rhodes N."/>
            <person name="Thang M."/>
            <person name="Chan C."/>
        </authorList>
    </citation>
    <scope>NUCLEOTIDE SEQUENCE</scope>
</reference>
<dbReference type="PROSITE" id="PS00195">
    <property type="entry name" value="GLUTAREDOXIN_1"/>
    <property type="match status" value="1"/>
</dbReference>
<comment type="caution">
    <text evidence="6">The sequence shown here is derived from an EMBL/GenBank/DDBJ whole genome shotgun (WGS) entry which is preliminary data.</text>
</comment>
<feature type="compositionally biased region" description="Basic and acidic residues" evidence="3">
    <location>
        <begin position="615"/>
        <end position="631"/>
    </location>
</feature>
<organism evidence="6 7">
    <name type="scientific">Symbiodinium natans</name>
    <dbReference type="NCBI Taxonomy" id="878477"/>
    <lineage>
        <taxon>Eukaryota</taxon>
        <taxon>Sar</taxon>
        <taxon>Alveolata</taxon>
        <taxon>Dinophyceae</taxon>
        <taxon>Suessiales</taxon>
        <taxon>Symbiodiniaceae</taxon>
        <taxon>Symbiodinium</taxon>
    </lineage>
</organism>
<dbReference type="InterPro" id="IPR051625">
    <property type="entry name" value="Signaling_Regulatory_Domain"/>
</dbReference>
<gene>
    <name evidence="6" type="primary">HERC1</name>
    <name evidence="6" type="ORF">SNAT2548_LOCUS33927</name>
</gene>
<dbReference type="Gene3D" id="3.40.30.10">
    <property type="entry name" value="Glutaredoxin"/>
    <property type="match status" value="1"/>
</dbReference>
<dbReference type="InterPro" id="IPR058923">
    <property type="entry name" value="RCC1-like_dom"/>
</dbReference>
<dbReference type="Gene3D" id="2.130.10.30">
    <property type="entry name" value="Regulator of chromosome condensation 1/beta-lactamase-inhibitor protein II"/>
    <property type="match status" value="2"/>
</dbReference>
<dbReference type="PRINTS" id="PR00633">
    <property type="entry name" value="RCCNDNSATION"/>
</dbReference>